<dbReference type="EMBL" id="BPLQ01013634">
    <property type="protein sequence ID" value="GIY73745.1"/>
    <property type="molecule type" value="Genomic_DNA"/>
</dbReference>
<keyword evidence="2" id="KW-1185">Reference proteome</keyword>
<evidence type="ECO:0000313" key="1">
    <source>
        <dbReference type="EMBL" id="GIY73745.1"/>
    </source>
</evidence>
<comment type="caution">
    <text evidence="1">The sequence shown here is derived from an EMBL/GenBank/DDBJ whole genome shotgun (WGS) entry which is preliminary data.</text>
</comment>
<gene>
    <name evidence="1" type="ORF">CDAR_464371</name>
</gene>
<name>A0AAV4VV59_9ARAC</name>
<proteinExistence type="predicted"/>
<dbReference type="Proteomes" id="UP001054837">
    <property type="component" value="Unassembled WGS sequence"/>
</dbReference>
<evidence type="ECO:0000313" key="2">
    <source>
        <dbReference type="Proteomes" id="UP001054837"/>
    </source>
</evidence>
<sequence>MSPHEDTRKPSGRTEARSLSATLSNPSLAFRSLHLSLSSSAVTNEPAGQGGGKSVLCQHHQLILVGAHLLGKLQMIPEQFFFPYQFPTWALFSTFNHHPLWCPNLPTTSIITGPWQKNTGYFLSTGQSSTEINLTNSSGRKKCSLSPVEPTNCGYDSERGRNVWYINKRWNTQAPRRA</sequence>
<accession>A0AAV4VV59</accession>
<organism evidence="1 2">
    <name type="scientific">Caerostris darwini</name>
    <dbReference type="NCBI Taxonomy" id="1538125"/>
    <lineage>
        <taxon>Eukaryota</taxon>
        <taxon>Metazoa</taxon>
        <taxon>Ecdysozoa</taxon>
        <taxon>Arthropoda</taxon>
        <taxon>Chelicerata</taxon>
        <taxon>Arachnida</taxon>
        <taxon>Araneae</taxon>
        <taxon>Araneomorphae</taxon>
        <taxon>Entelegynae</taxon>
        <taxon>Araneoidea</taxon>
        <taxon>Araneidae</taxon>
        <taxon>Caerostris</taxon>
    </lineage>
</organism>
<dbReference type="AlphaFoldDB" id="A0AAV4VV59"/>
<protein>
    <submittedName>
        <fullName evidence="1">Uncharacterized protein</fullName>
    </submittedName>
</protein>
<reference evidence="1 2" key="1">
    <citation type="submission" date="2021-06" db="EMBL/GenBank/DDBJ databases">
        <title>Caerostris darwini draft genome.</title>
        <authorList>
            <person name="Kono N."/>
            <person name="Arakawa K."/>
        </authorList>
    </citation>
    <scope>NUCLEOTIDE SEQUENCE [LARGE SCALE GENOMIC DNA]</scope>
</reference>